<dbReference type="GO" id="GO:0031048">
    <property type="term" value="P:regulatory ncRNA-mediated heterochromatin formation"/>
    <property type="evidence" value="ECO:0007669"/>
    <property type="project" value="TreeGrafter"/>
</dbReference>
<accession>A0A8T2KBR4</accession>
<dbReference type="InterPro" id="IPR053858">
    <property type="entry name" value="Arb2_dom"/>
</dbReference>
<dbReference type="InterPro" id="IPR048263">
    <property type="entry name" value="Arb2"/>
</dbReference>
<dbReference type="OrthoDB" id="421951at2759"/>
<evidence type="ECO:0000313" key="2">
    <source>
        <dbReference type="EMBL" id="KAG8451936.1"/>
    </source>
</evidence>
<comment type="caution">
    <text evidence="2">The sequence shown here is derived from an EMBL/GenBank/DDBJ whole genome shotgun (WGS) entry which is preliminary data.</text>
</comment>
<sequence>MEGLMRFRTSYENLQILDDLEYYFNESGELRHMITKKPFVYNYYKNEYERNHTRYKILGDMITDHVYEILVKECGLERIQIPIDAKDEEPRSSFFMTKEDMNMQTSLLVLLQDRGVIRAGQWGQKVIIHHSLEKGTQIPYIKTALREYGSVMVLNPNDNFVEMKEEPQIIVKKEEELCASDPDGINGLFITNKKLLIPKRCSSSPEEHTSYIWDHFISRSTAKNIAFIAHGYGGLVFLDLLCKKRKEIMSKVSTVAFIDSRHHSQHQAKTDREIQTWMHTNCRSWVLSTKPLDRPTGSLMKIDCPKVSAGTENHELAPYKTLSSVFRFLTRSLKSRRTMLTRSATRNK</sequence>
<keyword evidence="3" id="KW-1185">Reference proteome</keyword>
<evidence type="ECO:0000313" key="3">
    <source>
        <dbReference type="Proteomes" id="UP000812440"/>
    </source>
</evidence>
<evidence type="ECO:0000259" key="1">
    <source>
        <dbReference type="Pfam" id="PF22749"/>
    </source>
</evidence>
<dbReference type="Pfam" id="PF22749">
    <property type="entry name" value="Arb2"/>
    <property type="match status" value="1"/>
</dbReference>
<feature type="domain" description="Arb2" evidence="1">
    <location>
        <begin position="17"/>
        <end position="292"/>
    </location>
</feature>
<gene>
    <name evidence="2" type="ORF">GDO86_003937</name>
</gene>
<dbReference type="Proteomes" id="UP000812440">
    <property type="component" value="Chromosome 2"/>
</dbReference>
<dbReference type="PANTHER" id="PTHR21357:SF2">
    <property type="entry name" value="PROTEIN FAM172B-RELATED"/>
    <property type="match status" value="1"/>
</dbReference>
<reference evidence="2" key="1">
    <citation type="thesis" date="2020" institute="ProQuest LLC" country="789 East Eisenhower Parkway, Ann Arbor, MI, USA">
        <title>Comparative Genomics and Chromosome Evolution.</title>
        <authorList>
            <person name="Mudd A.B."/>
        </authorList>
    </citation>
    <scope>NUCLEOTIDE SEQUENCE</scope>
    <source>
        <strain evidence="2">Female2</strain>
        <tissue evidence="2">Blood</tissue>
    </source>
</reference>
<dbReference type="PANTHER" id="PTHR21357">
    <property type="entry name" value="FAM172 FAMILY PROTEIN HOMOLOG CG10038"/>
    <property type="match status" value="1"/>
</dbReference>
<dbReference type="EMBL" id="JAACNH010000002">
    <property type="protein sequence ID" value="KAG8451936.1"/>
    <property type="molecule type" value="Genomic_DNA"/>
</dbReference>
<name>A0A8T2KBR4_9PIPI</name>
<dbReference type="GO" id="GO:0035197">
    <property type="term" value="F:siRNA binding"/>
    <property type="evidence" value="ECO:0007669"/>
    <property type="project" value="TreeGrafter"/>
</dbReference>
<dbReference type="AlphaFoldDB" id="A0A8T2KBR4"/>
<proteinExistence type="predicted"/>
<dbReference type="GO" id="GO:0005634">
    <property type="term" value="C:nucleus"/>
    <property type="evidence" value="ECO:0007669"/>
    <property type="project" value="TreeGrafter"/>
</dbReference>
<organism evidence="2 3">
    <name type="scientific">Hymenochirus boettgeri</name>
    <name type="common">Congo dwarf clawed frog</name>
    <dbReference type="NCBI Taxonomy" id="247094"/>
    <lineage>
        <taxon>Eukaryota</taxon>
        <taxon>Metazoa</taxon>
        <taxon>Chordata</taxon>
        <taxon>Craniata</taxon>
        <taxon>Vertebrata</taxon>
        <taxon>Euteleostomi</taxon>
        <taxon>Amphibia</taxon>
        <taxon>Batrachia</taxon>
        <taxon>Anura</taxon>
        <taxon>Pipoidea</taxon>
        <taxon>Pipidae</taxon>
        <taxon>Pipinae</taxon>
        <taxon>Hymenochirus</taxon>
    </lineage>
</organism>
<protein>
    <recommendedName>
        <fullName evidence="1">Arb2 domain-containing protein</fullName>
    </recommendedName>
</protein>